<evidence type="ECO:0000256" key="6">
    <source>
        <dbReference type="ARBA" id="ARBA00023136"/>
    </source>
</evidence>
<evidence type="ECO:0000256" key="1">
    <source>
        <dbReference type="ARBA" id="ARBA00004651"/>
    </source>
</evidence>
<feature type="transmembrane region" description="Helical" evidence="7">
    <location>
        <begin position="411"/>
        <end position="431"/>
    </location>
</feature>
<name>A0A161QE49_BDEBC</name>
<dbReference type="PIRSF" id="PIRSF016636">
    <property type="entry name" value="AlgI_DltB"/>
    <property type="match status" value="1"/>
</dbReference>
<dbReference type="GO" id="GO:0042121">
    <property type="term" value="P:alginic acid biosynthetic process"/>
    <property type="evidence" value="ECO:0007669"/>
    <property type="project" value="InterPro"/>
</dbReference>
<gene>
    <name evidence="8" type="ORF">AZI87_17240</name>
</gene>
<dbReference type="InterPro" id="IPR024194">
    <property type="entry name" value="Ac/AlaTfrase_AlgI/DltB"/>
</dbReference>
<organism evidence="8 9">
    <name type="scientific">Bdellovibrio bacteriovorus</name>
    <dbReference type="NCBI Taxonomy" id="959"/>
    <lineage>
        <taxon>Bacteria</taxon>
        <taxon>Pseudomonadati</taxon>
        <taxon>Bdellovibrionota</taxon>
        <taxon>Bdellovibrionia</taxon>
        <taxon>Bdellovibrionales</taxon>
        <taxon>Pseudobdellovibrionaceae</taxon>
        <taxon>Bdellovibrio</taxon>
    </lineage>
</organism>
<keyword evidence="4 7" id="KW-0812">Transmembrane</keyword>
<feature type="transmembrane region" description="Helical" evidence="7">
    <location>
        <begin position="41"/>
        <end position="60"/>
    </location>
</feature>
<feature type="transmembrane region" description="Helical" evidence="7">
    <location>
        <begin position="443"/>
        <end position="462"/>
    </location>
</feature>
<feature type="transmembrane region" description="Helical" evidence="7">
    <location>
        <begin position="308"/>
        <end position="331"/>
    </location>
</feature>
<comment type="similarity">
    <text evidence="2">Belongs to the membrane-bound acyltransferase family.</text>
</comment>
<feature type="transmembrane region" description="Helical" evidence="7">
    <location>
        <begin position="72"/>
        <end position="91"/>
    </location>
</feature>
<comment type="subcellular location">
    <subcellularLocation>
        <location evidence="1">Cell membrane</location>
        <topology evidence="1">Multi-pass membrane protein</topology>
    </subcellularLocation>
</comment>
<evidence type="ECO:0000256" key="7">
    <source>
        <dbReference type="SAM" id="Phobius"/>
    </source>
</evidence>
<keyword evidence="3" id="KW-1003">Cell membrane</keyword>
<dbReference type="PANTHER" id="PTHR13285:SF18">
    <property type="entry name" value="PROTEIN-CYSTEINE N-PALMITOYLTRANSFERASE RASP"/>
    <property type="match status" value="1"/>
</dbReference>
<keyword evidence="5 7" id="KW-1133">Transmembrane helix</keyword>
<reference evidence="8 9" key="1">
    <citation type="submission" date="2016-03" db="EMBL/GenBank/DDBJ databases">
        <authorList>
            <person name="Ploux O."/>
        </authorList>
    </citation>
    <scope>NUCLEOTIDE SEQUENCE [LARGE SCALE GENOMIC DNA]</scope>
    <source>
        <strain evidence="8 9">EC13</strain>
    </source>
</reference>
<sequence>IFNSFAYAIFLPTVFLLYYVLPHKFRNVMLLGVSYYFYMSWNYKLIVLILSTTVVSYFAAKCISKGINPRRVLIISTFVCLGMLGFFKYFNFFSNSITSFLRNISLPVSDFTLDLILPVGISFYTFQTLSYVVDVFKGRIPAESNFIDYALYVSFFPQLVAGPIERPESLIPQFKKEHSFDYDKAVYGAKLIALGAFKKIVIADTLASHVNMVYNNLPEYKGFSIVLATFFFAVQIYCDFSGYTDIALGSAKLLGFDLMQNFNAPYLAKSVKDFWSRWHISLSTWFKDYVYIPLGGSKVSSVLRYRNLFITFLLSGLWHGANWTFVLWGAYHGILNIIEALFQRRSISIKLPVSIKVFSTFMLVCVGWVLFRANKVDDAVYVFQYMFDGIMSPINYLEQGLIDLRLTEVDFLFLMLPICILLVVEIAGYYCDVLRYIERLAMPVRFAVYFAFVYTPIFYFYYQNSLNAPQPFIYFQF</sequence>
<dbReference type="EMBL" id="LUKD01000009">
    <property type="protein sequence ID" value="KYG62275.1"/>
    <property type="molecule type" value="Genomic_DNA"/>
</dbReference>
<feature type="transmembrane region" description="Helical" evidence="7">
    <location>
        <begin position="111"/>
        <end position="133"/>
    </location>
</feature>
<feature type="transmembrane region" description="Helical" evidence="7">
    <location>
        <begin position="351"/>
        <end position="371"/>
    </location>
</feature>
<accession>A0A161QE49</accession>
<evidence type="ECO:0000256" key="3">
    <source>
        <dbReference type="ARBA" id="ARBA00022475"/>
    </source>
</evidence>
<protein>
    <recommendedName>
        <fullName evidence="10">MBOAT family protein</fullName>
    </recommendedName>
</protein>
<dbReference type="PANTHER" id="PTHR13285">
    <property type="entry name" value="ACYLTRANSFERASE"/>
    <property type="match status" value="1"/>
</dbReference>
<dbReference type="AlphaFoldDB" id="A0A161QE49"/>
<comment type="caution">
    <text evidence="8">The sequence shown here is derived from an EMBL/GenBank/DDBJ whole genome shotgun (WGS) entry which is preliminary data.</text>
</comment>
<feature type="transmembrane region" description="Helical" evidence="7">
    <location>
        <begin position="222"/>
        <end position="243"/>
    </location>
</feature>
<feature type="non-terminal residue" evidence="8">
    <location>
        <position position="1"/>
    </location>
</feature>
<dbReference type="PIRSF" id="PIRSF500217">
    <property type="entry name" value="AlgI"/>
    <property type="match status" value="1"/>
</dbReference>
<dbReference type="Proteomes" id="UP000075799">
    <property type="component" value="Unassembled WGS sequence"/>
</dbReference>
<dbReference type="InterPro" id="IPR004299">
    <property type="entry name" value="MBOAT_fam"/>
</dbReference>
<dbReference type="GO" id="GO:0016746">
    <property type="term" value="F:acyltransferase activity"/>
    <property type="evidence" value="ECO:0007669"/>
    <property type="project" value="InterPro"/>
</dbReference>
<dbReference type="GO" id="GO:0005886">
    <property type="term" value="C:plasma membrane"/>
    <property type="evidence" value="ECO:0007669"/>
    <property type="project" value="UniProtKB-SubCell"/>
</dbReference>
<dbReference type="InterPro" id="IPR051085">
    <property type="entry name" value="MB_O-acyltransferase"/>
</dbReference>
<evidence type="ECO:0000256" key="4">
    <source>
        <dbReference type="ARBA" id="ARBA00022692"/>
    </source>
</evidence>
<feature type="transmembrane region" description="Helical" evidence="7">
    <location>
        <begin position="5"/>
        <end position="21"/>
    </location>
</feature>
<proteinExistence type="inferred from homology"/>
<dbReference type="RefSeq" id="WP_063209657.1">
    <property type="nucleotide sequence ID" value="NZ_LUKD01000009.1"/>
</dbReference>
<evidence type="ECO:0000313" key="8">
    <source>
        <dbReference type="EMBL" id="KYG62275.1"/>
    </source>
</evidence>
<evidence type="ECO:0000256" key="5">
    <source>
        <dbReference type="ARBA" id="ARBA00022989"/>
    </source>
</evidence>
<keyword evidence="6 7" id="KW-0472">Membrane</keyword>
<evidence type="ECO:0008006" key="10">
    <source>
        <dbReference type="Google" id="ProtNLM"/>
    </source>
</evidence>
<evidence type="ECO:0000313" key="9">
    <source>
        <dbReference type="Proteomes" id="UP000075799"/>
    </source>
</evidence>
<evidence type="ECO:0000256" key="2">
    <source>
        <dbReference type="ARBA" id="ARBA00010323"/>
    </source>
</evidence>
<dbReference type="Pfam" id="PF03062">
    <property type="entry name" value="MBOAT"/>
    <property type="match status" value="1"/>
</dbReference>
<dbReference type="InterPro" id="IPR028362">
    <property type="entry name" value="AlgI"/>
</dbReference>